<evidence type="ECO:0000256" key="2">
    <source>
        <dbReference type="SAM" id="SignalP"/>
    </source>
</evidence>
<proteinExistence type="predicted"/>
<name>A0A4Q9QSX2_9GAMM</name>
<reference evidence="3 4" key="1">
    <citation type="submission" date="2018-06" db="EMBL/GenBank/DDBJ databases">
        <title>Three novel Pseudomonas species isolated from symptomatic oak.</title>
        <authorList>
            <person name="Bueno-Gonzalez V."/>
            <person name="Brady C."/>
        </authorList>
    </citation>
    <scope>NUCLEOTIDE SEQUENCE [LARGE SCALE GENOMIC DNA]</scope>
    <source>
        <strain evidence="3 4">P6B</strain>
    </source>
</reference>
<keyword evidence="3" id="KW-0449">Lipoprotein</keyword>
<dbReference type="EMBL" id="QJUL01000066">
    <property type="protein sequence ID" value="TBU84477.1"/>
    <property type="molecule type" value="Genomic_DNA"/>
</dbReference>
<organism evidence="3 4">
    <name type="scientific">Phytopseudomonas dryadis</name>
    <dbReference type="NCBI Taxonomy" id="2487520"/>
    <lineage>
        <taxon>Bacteria</taxon>
        <taxon>Pseudomonadati</taxon>
        <taxon>Pseudomonadota</taxon>
        <taxon>Gammaproteobacteria</taxon>
        <taxon>Pseudomonadales</taxon>
        <taxon>Pseudomonadaceae</taxon>
        <taxon>Phytopseudomonas</taxon>
    </lineage>
</organism>
<dbReference type="InterPro" id="IPR038706">
    <property type="entry name" value="Type_VI_SciN-like_sf"/>
</dbReference>
<protein>
    <submittedName>
        <fullName evidence="3">Type VI secretion system lipoprotein TssJ</fullName>
    </submittedName>
</protein>
<dbReference type="PROSITE" id="PS51257">
    <property type="entry name" value="PROKAR_LIPOPROTEIN"/>
    <property type="match status" value="1"/>
</dbReference>
<dbReference type="PANTHER" id="PTHR37625:SF5">
    <property type="entry name" value="LIPOPROTEIN"/>
    <property type="match status" value="1"/>
</dbReference>
<dbReference type="AlphaFoldDB" id="A0A4Q9QSX2"/>
<feature type="signal peptide" evidence="2">
    <location>
        <begin position="1"/>
        <end position="25"/>
    </location>
</feature>
<dbReference type="Gene3D" id="2.60.40.4150">
    <property type="entry name" value="Type VI secretion system, lipoprotein SciN"/>
    <property type="match status" value="1"/>
</dbReference>
<evidence type="ECO:0000256" key="1">
    <source>
        <dbReference type="SAM" id="MobiDB-lite"/>
    </source>
</evidence>
<sequence>MKFRPTLALLLAAASLSGCSLLGFGEDEEPLGPPTQVAFSLYASPDVNPNSNTPQAEAGVTAHASPAGEPIVVDGAGQALYQINLTGSDQLDLIDKLNILLDQLQSSGPGDAPVRLEDGIPFDPTLQLPKPDGSTAAQSLSRIPNLDALPPRPYDVPLAPHSSDDRAPSRLSAATGSADAWQHAGADPAEVAASPEGAAPKAVATPITFKVLQLKDDSLFLNADHDLLTKNLKKALGKTYLDDDDYILQPGQFKFIDYVDIHEDTRYLAVFASFHDQDNATWKQVLRLEPTGHKYALLVTLHDTAVAITEERYRQPLPRPTK</sequence>
<dbReference type="Pfam" id="PF12790">
    <property type="entry name" value="T6SS-SciN"/>
    <property type="match status" value="1"/>
</dbReference>
<dbReference type="NCBIfam" id="TIGR03352">
    <property type="entry name" value="VI_chp_3"/>
    <property type="match status" value="1"/>
</dbReference>
<dbReference type="Proteomes" id="UP000293172">
    <property type="component" value="Unassembled WGS sequence"/>
</dbReference>
<dbReference type="PANTHER" id="PTHR37625">
    <property type="entry name" value="OUTER MEMBRANE LIPOPROTEIN-RELATED"/>
    <property type="match status" value="1"/>
</dbReference>
<dbReference type="RefSeq" id="WP_131199385.1">
    <property type="nucleotide sequence ID" value="NZ_QJUL01000066.1"/>
</dbReference>
<keyword evidence="2" id="KW-0732">Signal</keyword>
<comment type="caution">
    <text evidence="3">The sequence shown here is derived from an EMBL/GenBank/DDBJ whole genome shotgun (WGS) entry which is preliminary data.</text>
</comment>
<feature type="chain" id="PRO_5020929984" evidence="2">
    <location>
        <begin position="26"/>
        <end position="322"/>
    </location>
</feature>
<evidence type="ECO:0000313" key="3">
    <source>
        <dbReference type="EMBL" id="TBU84477.1"/>
    </source>
</evidence>
<dbReference type="InterPro" id="IPR017734">
    <property type="entry name" value="T6SS_SciN"/>
</dbReference>
<gene>
    <name evidence="3" type="primary">tssJ</name>
    <name evidence="3" type="ORF">DNK44_25065</name>
</gene>
<accession>A0A4Q9QSX2</accession>
<evidence type="ECO:0000313" key="4">
    <source>
        <dbReference type="Proteomes" id="UP000293172"/>
    </source>
</evidence>
<feature type="region of interest" description="Disordered" evidence="1">
    <location>
        <begin position="109"/>
        <end position="197"/>
    </location>
</feature>
<dbReference type="OrthoDB" id="8655355at2"/>